<dbReference type="GO" id="GO:0005576">
    <property type="term" value="C:extracellular region"/>
    <property type="evidence" value="ECO:0007669"/>
    <property type="project" value="TreeGrafter"/>
</dbReference>
<evidence type="ECO:0000256" key="3">
    <source>
        <dbReference type="ARBA" id="ARBA00022801"/>
    </source>
</evidence>
<keyword evidence="7" id="KW-0624">Polysaccharide degradation</keyword>
<reference evidence="12" key="1">
    <citation type="submission" date="2023-01" db="EMBL/GenBank/DDBJ databases">
        <title>Exophiala dermititidis isolated from Cystic Fibrosis Patient.</title>
        <authorList>
            <person name="Kurbessoian T."/>
            <person name="Crocker A."/>
            <person name="Murante D."/>
            <person name="Hogan D.A."/>
            <person name="Stajich J.E."/>
        </authorList>
    </citation>
    <scope>NUCLEOTIDE SEQUENCE</scope>
    <source>
        <strain evidence="12">Ex8</strain>
    </source>
</reference>
<sequence>MIESFRRPSSPLCPFLLILLVLVALCDGAAVVAGSGIDRRSPATEADTSSTYTFNPLATNLNIVYYGQSNITADVSLDQICADDSVDVVILGFIRQFYGSGGKNNKSINITLDFAGDLCSSTASSAQVEAGQPGLLDCVSTGFADRIASCQTKGKKVLISAGSASGDLYIPSKKDAGKLATMLWNLFLGGTSDGKTKDLRPFGMDVVLDGFDLDNENATNAKYLPNLISSLRKKMKKDKAKPKRQYYVSAAPICALESSSSSDQEIPVSKLINDIDFWNVQFYNAQACQVGSCDGFTSSLKQWSEVLLNGRKVKCEGSTCTVPKGKFNTIDNGITYPRLLIGSRSFYTGVENRGYVDPQTYSDILKDDVKTLDLPNLAGAMWWDGTYLEQNKEEVEGLGNVTFAEVVREVL</sequence>
<keyword evidence="6 8" id="KW-0326">Glycosidase</keyword>
<proteinExistence type="inferred from homology"/>
<dbReference type="PANTHER" id="PTHR45708:SF49">
    <property type="entry name" value="ENDOCHITINASE"/>
    <property type="match status" value="1"/>
</dbReference>
<feature type="domain" description="GH18" evidence="11">
    <location>
        <begin position="60"/>
        <end position="411"/>
    </location>
</feature>
<organism evidence="12 13">
    <name type="scientific">Exophiala dermatitidis</name>
    <name type="common">Black yeast-like fungus</name>
    <name type="synonym">Wangiella dermatitidis</name>
    <dbReference type="NCBI Taxonomy" id="5970"/>
    <lineage>
        <taxon>Eukaryota</taxon>
        <taxon>Fungi</taxon>
        <taxon>Dikarya</taxon>
        <taxon>Ascomycota</taxon>
        <taxon>Pezizomycotina</taxon>
        <taxon>Eurotiomycetes</taxon>
        <taxon>Chaetothyriomycetidae</taxon>
        <taxon>Chaetothyriales</taxon>
        <taxon>Herpotrichiellaceae</taxon>
        <taxon>Exophiala</taxon>
    </lineage>
</organism>
<name>A0AAN6EZS3_EXODE</name>
<dbReference type="EC" id="3.2.1.14" evidence="2"/>
<evidence type="ECO:0000259" key="11">
    <source>
        <dbReference type="PROSITE" id="PS51910"/>
    </source>
</evidence>
<comment type="similarity">
    <text evidence="9">Belongs to the glycosyl hydrolase 18 family.</text>
</comment>
<dbReference type="GO" id="GO:0006032">
    <property type="term" value="P:chitin catabolic process"/>
    <property type="evidence" value="ECO:0007669"/>
    <property type="project" value="UniProtKB-KW"/>
</dbReference>
<dbReference type="Proteomes" id="UP001161757">
    <property type="component" value="Unassembled WGS sequence"/>
</dbReference>
<evidence type="ECO:0000313" key="13">
    <source>
        <dbReference type="Proteomes" id="UP001161757"/>
    </source>
</evidence>
<protein>
    <recommendedName>
        <fullName evidence="2">chitinase</fullName>
        <ecNumber evidence="2">3.2.1.14</ecNumber>
    </recommendedName>
</protein>
<dbReference type="Pfam" id="PF00704">
    <property type="entry name" value="Glyco_hydro_18"/>
    <property type="match status" value="1"/>
</dbReference>
<evidence type="ECO:0000256" key="1">
    <source>
        <dbReference type="ARBA" id="ARBA00000822"/>
    </source>
</evidence>
<evidence type="ECO:0000256" key="6">
    <source>
        <dbReference type="ARBA" id="ARBA00023295"/>
    </source>
</evidence>
<evidence type="ECO:0000313" key="12">
    <source>
        <dbReference type="EMBL" id="KAJ8994790.1"/>
    </source>
</evidence>
<comment type="caution">
    <text evidence="12">The sequence shown here is derived from an EMBL/GenBank/DDBJ whole genome shotgun (WGS) entry which is preliminary data.</text>
</comment>
<evidence type="ECO:0000256" key="8">
    <source>
        <dbReference type="RuleBase" id="RU000489"/>
    </source>
</evidence>
<keyword evidence="10" id="KW-0732">Signal</keyword>
<keyword evidence="5" id="KW-0119">Carbohydrate metabolism</keyword>
<feature type="signal peptide" evidence="10">
    <location>
        <begin position="1"/>
        <end position="28"/>
    </location>
</feature>
<evidence type="ECO:0000256" key="9">
    <source>
        <dbReference type="RuleBase" id="RU004453"/>
    </source>
</evidence>
<dbReference type="EMBL" id="JAJGCB010000002">
    <property type="protein sequence ID" value="KAJ8994790.1"/>
    <property type="molecule type" value="Genomic_DNA"/>
</dbReference>
<keyword evidence="4" id="KW-0146">Chitin degradation</keyword>
<keyword evidence="3 8" id="KW-0378">Hydrolase</keyword>
<evidence type="ECO:0000256" key="2">
    <source>
        <dbReference type="ARBA" id="ARBA00012729"/>
    </source>
</evidence>
<dbReference type="SUPFAM" id="SSF51445">
    <property type="entry name" value="(Trans)glycosidases"/>
    <property type="match status" value="1"/>
</dbReference>
<dbReference type="GO" id="GO:0008843">
    <property type="term" value="F:endochitinase activity"/>
    <property type="evidence" value="ECO:0007669"/>
    <property type="project" value="UniProtKB-EC"/>
</dbReference>
<dbReference type="InterPro" id="IPR017853">
    <property type="entry name" value="GH"/>
</dbReference>
<comment type="catalytic activity">
    <reaction evidence="1">
        <text>Random endo-hydrolysis of N-acetyl-beta-D-glucosaminide (1-&gt;4)-beta-linkages in chitin and chitodextrins.</text>
        <dbReference type="EC" id="3.2.1.14"/>
    </reaction>
</comment>
<feature type="chain" id="PRO_5042830147" description="chitinase" evidence="10">
    <location>
        <begin position="29"/>
        <end position="411"/>
    </location>
</feature>
<dbReference type="InterPro" id="IPR001579">
    <property type="entry name" value="Glyco_hydro_18_chit_AS"/>
</dbReference>
<evidence type="ECO:0000256" key="10">
    <source>
        <dbReference type="SAM" id="SignalP"/>
    </source>
</evidence>
<dbReference type="InterPro" id="IPR050542">
    <property type="entry name" value="Glycosyl_Hydrlase18_Chitinase"/>
</dbReference>
<dbReference type="Gene3D" id="3.20.20.80">
    <property type="entry name" value="Glycosidases"/>
    <property type="match status" value="1"/>
</dbReference>
<dbReference type="InterPro" id="IPR001223">
    <property type="entry name" value="Glyco_hydro18_cat"/>
</dbReference>
<evidence type="ECO:0000256" key="7">
    <source>
        <dbReference type="ARBA" id="ARBA00023326"/>
    </source>
</evidence>
<accession>A0AAN6EZS3</accession>
<evidence type="ECO:0000256" key="5">
    <source>
        <dbReference type="ARBA" id="ARBA00023277"/>
    </source>
</evidence>
<dbReference type="PROSITE" id="PS51910">
    <property type="entry name" value="GH18_2"/>
    <property type="match status" value="1"/>
</dbReference>
<dbReference type="GO" id="GO:0000272">
    <property type="term" value="P:polysaccharide catabolic process"/>
    <property type="evidence" value="ECO:0007669"/>
    <property type="project" value="UniProtKB-KW"/>
</dbReference>
<dbReference type="PROSITE" id="PS01095">
    <property type="entry name" value="GH18_1"/>
    <property type="match status" value="1"/>
</dbReference>
<dbReference type="PANTHER" id="PTHR45708">
    <property type="entry name" value="ENDOCHITINASE"/>
    <property type="match status" value="1"/>
</dbReference>
<dbReference type="AlphaFoldDB" id="A0AAN6EZS3"/>
<evidence type="ECO:0000256" key="4">
    <source>
        <dbReference type="ARBA" id="ARBA00023024"/>
    </source>
</evidence>
<gene>
    <name evidence="12" type="ORF">HRR80_001490</name>
</gene>